<evidence type="ECO:0000256" key="5">
    <source>
        <dbReference type="ARBA" id="ARBA00006936"/>
    </source>
</evidence>
<evidence type="ECO:0000256" key="11">
    <source>
        <dbReference type="ARBA" id="ARBA00023268"/>
    </source>
</evidence>
<sequence>MKKEKLSKKEIEELEKFGANTWFVEYLYKQYEQKPDEVPEQWRKFFGNIEGKNKSNGSESSSALSYLTLPSNVELPKPSEEDDLKVIAGSAQRILDNMTSSLTIPVATSQRTIPVKLLEENRVLINQHLQKRNEGKISFTHIISWAILKALKKYPVMNNAFTYLDGKPHLIIRKHINLGLAIDIERKDGSRSLLVPNIKKADTLSFKQFWKAYDDLVERSRKGTIDPSEFAGTTISITNPGTIGTVSSIPRLMIGQGAIIAVGAIQYNAEYQAMSPTTISALGISKVMNITSTYDHRIIQGAESGMFLREINELLLGKDGFYEEIFDELKVTMRPLQWETDYQPGGFDKSSSADEIVKQAKVLQLINLYRVRGHLIADLDPLGSKVNYHPELDPSSFNLTVWDLDREFITGGFGGLKTATLRQILTILHKTYCEKIGVEYMHIQSPAEKVWLQSKMEPSKNTPDFDSNIKKHILKKLIQAESFEHFLHNRFIGHKRFSLEGSETLIPVLDFLLNEAAEHNIAEAVIGMAHRGRMNVLVNIMGKSYESIFSEFEDIKDPDSIQGSGDVKYHLGATGKYKTLSGKTIGVSLSSNPSHLEWVNPVVEGIVRAKQTRMGDAKSHQKVMPILIHGDAAFAGQGVVAETLNLSQLSGYRTGGTVHIIVNNQIGFTTTPEDARSSTYATDVAKMIQAPIFHVNGDDPEAALWVTKIAFEYKYVFKKDVVIDLFGYRRHGHNEGDEPGFTQPILYDKIKSHPSVRIIYLNKLVSDGIISSEEAERIQQEYEKVLSKALDSVKKKSISFSSEVPLAVPAKSIKSLRTEPTYISEDILKKVIAGLTTLPENFNGHPKLQKFLEARRKLLEGSAKADWAMAESLAFGSLLLEGTPVRLSGQDSVRGTFSQRHLAFVDIKTGIEYFPLNHLDSNQANLEALDSSLSEAAVLGFEYGYSTADPLALVIWEAQFGDFANSAQVIIDNFIVASFEKWNVPNSLVLLLPHGYEGQGPEHSSARIERFLILCAEENMHVCNVTTPAQYFHLLRRQIKNNLQKPLVIFTPKSLLRHPEAKSSKEEFLSGQFNEILDDETISNKSKIDRVILTSGKVYYDLKKFRELKKIDNTAIVRLEQYYPFRAEQIKEIIRSYKNSTKLMWVQEEPRNMGAWNFLWHRLEEIKSANQKLICVSRPEGASPAVGSARITLQQQEQLIKEAFQYE</sequence>
<keyword evidence="10" id="KW-0786">Thiamine pyrophosphate</keyword>
<evidence type="ECO:0000256" key="9">
    <source>
        <dbReference type="ARBA" id="ARBA00023002"/>
    </source>
</evidence>
<dbReference type="Pfam" id="PF16078">
    <property type="entry name" value="2-oxogl_dehyd_N"/>
    <property type="match status" value="1"/>
</dbReference>
<evidence type="ECO:0000256" key="4">
    <source>
        <dbReference type="ARBA" id="ARBA00004813"/>
    </source>
</evidence>
<keyword evidence="7" id="KW-0479">Metal-binding</keyword>
<gene>
    <name evidence="14" type="ORF">ENS31_08925</name>
</gene>
<accession>A0A7V2ZKI4</accession>
<dbReference type="PIRSF" id="PIRSF000157">
    <property type="entry name" value="Oxoglu_dh_E1"/>
    <property type="match status" value="1"/>
</dbReference>
<evidence type="ECO:0000256" key="2">
    <source>
        <dbReference type="ARBA" id="ARBA00001964"/>
    </source>
</evidence>
<comment type="caution">
    <text evidence="14">The sequence shown here is derived from an EMBL/GenBank/DDBJ whole genome shotgun (WGS) entry which is preliminary data.</text>
</comment>
<evidence type="ECO:0000256" key="12">
    <source>
        <dbReference type="ARBA" id="ARBA00052761"/>
    </source>
</evidence>
<dbReference type="InterPro" id="IPR031717">
    <property type="entry name" value="ODO-1/KGD_C"/>
</dbReference>
<evidence type="ECO:0000259" key="13">
    <source>
        <dbReference type="SMART" id="SM00861"/>
    </source>
</evidence>
<reference evidence="14" key="1">
    <citation type="journal article" date="2020" name="mSystems">
        <title>Genome- and Community-Level Interaction Insights into Carbon Utilization and Element Cycling Functions of Hydrothermarchaeota in Hydrothermal Sediment.</title>
        <authorList>
            <person name="Zhou Z."/>
            <person name="Liu Y."/>
            <person name="Xu W."/>
            <person name="Pan J."/>
            <person name="Luo Z.H."/>
            <person name="Li M."/>
        </authorList>
    </citation>
    <scope>NUCLEOTIDE SEQUENCE [LARGE SCALE GENOMIC DNA]</scope>
    <source>
        <strain evidence="14">SpSt-479</strain>
    </source>
</reference>
<comment type="cofactor">
    <cofactor evidence="1">
        <name>Mg(2+)</name>
        <dbReference type="ChEBI" id="CHEBI:18420"/>
    </cofactor>
</comment>
<dbReference type="Pfam" id="PF00676">
    <property type="entry name" value="E1_dh"/>
    <property type="match status" value="1"/>
</dbReference>
<comment type="pathway">
    <text evidence="4">Carbohydrate metabolism; tricarboxylic acid cycle; succinyl-CoA from 2-oxoglutarate (dehydrogenase route): step 1/1.</text>
</comment>
<dbReference type="GO" id="GO:0030976">
    <property type="term" value="F:thiamine pyrophosphate binding"/>
    <property type="evidence" value="ECO:0007669"/>
    <property type="project" value="InterPro"/>
</dbReference>
<dbReference type="InterPro" id="IPR032106">
    <property type="entry name" value="2-oxogl_dehyd_N"/>
</dbReference>
<keyword evidence="9" id="KW-0560">Oxidoreductase</keyword>
<dbReference type="Gene3D" id="3.40.50.12470">
    <property type="match status" value="1"/>
</dbReference>
<dbReference type="GO" id="GO:0045252">
    <property type="term" value="C:oxoglutarate dehydrogenase complex"/>
    <property type="evidence" value="ECO:0007669"/>
    <property type="project" value="TreeGrafter"/>
</dbReference>
<dbReference type="GO" id="GO:0004591">
    <property type="term" value="F:oxoglutarate dehydrogenase (succinyl-transferring) activity"/>
    <property type="evidence" value="ECO:0007669"/>
    <property type="project" value="UniProtKB-EC"/>
</dbReference>
<dbReference type="NCBIfam" id="NF006914">
    <property type="entry name" value="PRK09404.1"/>
    <property type="match status" value="1"/>
</dbReference>
<dbReference type="GO" id="GO:0046872">
    <property type="term" value="F:metal ion binding"/>
    <property type="evidence" value="ECO:0007669"/>
    <property type="project" value="UniProtKB-KW"/>
</dbReference>
<evidence type="ECO:0000256" key="7">
    <source>
        <dbReference type="ARBA" id="ARBA00022723"/>
    </source>
</evidence>
<dbReference type="SUPFAM" id="SSF52777">
    <property type="entry name" value="CoA-dependent acyltransferases"/>
    <property type="match status" value="1"/>
</dbReference>
<dbReference type="SUPFAM" id="SSF52518">
    <property type="entry name" value="Thiamin diphosphate-binding fold (THDP-binding)"/>
    <property type="match status" value="2"/>
</dbReference>
<comment type="function">
    <text evidence="3">E1 component of the 2-oxoglutarate dehydrogenase (OGDH) complex which catalyzes the decarboxylation of 2-oxoglutarate, the first step in the conversion of 2-oxoglutarate to succinyl-CoA and CO(2).</text>
</comment>
<dbReference type="PANTHER" id="PTHR23152:SF4">
    <property type="entry name" value="2-OXOADIPATE DEHYDROGENASE COMPLEX COMPONENT E1"/>
    <property type="match status" value="1"/>
</dbReference>
<dbReference type="Pfam" id="PF00198">
    <property type="entry name" value="2-oxoacid_dh"/>
    <property type="match status" value="1"/>
</dbReference>
<dbReference type="Pfam" id="PF02779">
    <property type="entry name" value="Transket_pyr"/>
    <property type="match status" value="1"/>
</dbReference>
<dbReference type="FunFam" id="3.40.50.970:FF:000036">
    <property type="entry name" value="2-oxoglutarate dehydrogenase E1 component"/>
    <property type="match status" value="1"/>
</dbReference>
<comment type="cofactor">
    <cofactor evidence="2">
        <name>thiamine diphosphate</name>
        <dbReference type="ChEBI" id="CHEBI:58937"/>
    </cofactor>
</comment>
<dbReference type="GO" id="GO:0005829">
    <property type="term" value="C:cytosol"/>
    <property type="evidence" value="ECO:0007669"/>
    <property type="project" value="TreeGrafter"/>
</dbReference>
<dbReference type="GO" id="GO:0016829">
    <property type="term" value="F:lyase activity"/>
    <property type="evidence" value="ECO:0007669"/>
    <property type="project" value="UniProtKB-KW"/>
</dbReference>
<dbReference type="InterPro" id="IPR042179">
    <property type="entry name" value="KGD_C_sf"/>
</dbReference>
<dbReference type="InterPro" id="IPR001078">
    <property type="entry name" value="2-oxoacid_DH_actylTfrase"/>
</dbReference>
<evidence type="ECO:0000256" key="10">
    <source>
        <dbReference type="ARBA" id="ARBA00023052"/>
    </source>
</evidence>
<feature type="domain" description="Transketolase-like pyrimidine-binding" evidence="13">
    <location>
        <begin position="865"/>
        <end position="1058"/>
    </location>
</feature>
<protein>
    <recommendedName>
        <fullName evidence="6">oxoglutarate dehydrogenase (succinyl-transferring)</fullName>
        <ecNumber evidence="6">1.2.4.2</ecNumber>
    </recommendedName>
</protein>
<dbReference type="NCBIfam" id="TIGR00239">
    <property type="entry name" value="2oxo_dh_E1"/>
    <property type="match status" value="1"/>
</dbReference>
<dbReference type="EC" id="1.2.4.2" evidence="6"/>
<dbReference type="Pfam" id="PF16870">
    <property type="entry name" value="OxoGdeHyase_C"/>
    <property type="match status" value="1"/>
</dbReference>
<name>A0A7V2ZKI4_9BACT</name>
<evidence type="ECO:0000256" key="6">
    <source>
        <dbReference type="ARBA" id="ARBA00012280"/>
    </source>
</evidence>
<dbReference type="InterPro" id="IPR011603">
    <property type="entry name" value="2oxoglutarate_DH_E1"/>
</dbReference>
<keyword evidence="14" id="KW-0808">Transferase</keyword>
<keyword evidence="11" id="KW-0511">Multifunctional enzyme</keyword>
<dbReference type="InterPro" id="IPR005475">
    <property type="entry name" value="Transketolase-like_Pyr-bd"/>
</dbReference>
<keyword evidence="14" id="KW-0456">Lyase</keyword>
<evidence type="ECO:0000256" key="3">
    <source>
        <dbReference type="ARBA" id="ARBA00003906"/>
    </source>
</evidence>
<dbReference type="GO" id="GO:0006099">
    <property type="term" value="P:tricarboxylic acid cycle"/>
    <property type="evidence" value="ECO:0007669"/>
    <property type="project" value="UniProtKB-UniPathway"/>
</dbReference>
<dbReference type="NCBIfam" id="NF008907">
    <property type="entry name" value="PRK12270.1"/>
    <property type="match status" value="1"/>
</dbReference>
<organism evidence="14">
    <name type="scientific">Ignavibacterium album</name>
    <dbReference type="NCBI Taxonomy" id="591197"/>
    <lineage>
        <taxon>Bacteria</taxon>
        <taxon>Pseudomonadati</taxon>
        <taxon>Ignavibacteriota</taxon>
        <taxon>Ignavibacteria</taxon>
        <taxon>Ignavibacteriales</taxon>
        <taxon>Ignavibacteriaceae</taxon>
        <taxon>Ignavibacterium</taxon>
    </lineage>
</organism>
<evidence type="ECO:0000256" key="8">
    <source>
        <dbReference type="ARBA" id="ARBA00022842"/>
    </source>
</evidence>
<comment type="catalytic activity">
    <reaction evidence="12">
        <text>N(6)-[(R)-dihydrolipoyl]-L-lysyl-[protein] + succinyl-CoA = N(6)-[(R)-S(8)-succinyldihydrolipoyl]-L-lysyl-[protein] + CoA</text>
        <dbReference type="Rhea" id="RHEA:15213"/>
        <dbReference type="Rhea" id="RHEA-COMP:10475"/>
        <dbReference type="Rhea" id="RHEA-COMP:20092"/>
        <dbReference type="ChEBI" id="CHEBI:57287"/>
        <dbReference type="ChEBI" id="CHEBI:57292"/>
        <dbReference type="ChEBI" id="CHEBI:83100"/>
        <dbReference type="ChEBI" id="CHEBI:83120"/>
        <dbReference type="EC" id="2.3.1.61"/>
    </reaction>
</comment>
<keyword evidence="8" id="KW-0460">Magnesium</keyword>
<evidence type="ECO:0000313" key="14">
    <source>
        <dbReference type="EMBL" id="HFI91632.1"/>
    </source>
</evidence>
<dbReference type="InterPro" id="IPR023213">
    <property type="entry name" value="CAT-like_dom_sf"/>
</dbReference>
<dbReference type="InterPro" id="IPR001017">
    <property type="entry name" value="DH_E1"/>
</dbReference>
<dbReference type="Gene3D" id="1.10.287.1150">
    <property type="entry name" value="TPP helical domain"/>
    <property type="match status" value="1"/>
</dbReference>
<dbReference type="Gene3D" id="3.40.50.970">
    <property type="match status" value="1"/>
</dbReference>
<dbReference type="CDD" id="cd02016">
    <property type="entry name" value="TPP_E1_OGDC_like"/>
    <property type="match status" value="1"/>
</dbReference>
<dbReference type="Gene3D" id="3.30.559.10">
    <property type="entry name" value="Chloramphenicol acetyltransferase-like domain"/>
    <property type="match status" value="1"/>
</dbReference>
<dbReference type="GO" id="GO:0004149">
    <property type="term" value="F:dihydrolipoyllysine-residue succinyltransferase activity"/>
    <property type="evidence" value="ECO:0007669"/>
    <property type="project" value="UniProtKB-EC"/>
</dbReference>
<dbReference type="InterPro" id="IPR029061">
    <property type="entry name" value="THDP-binding"/>
</dbReference>
<proteinExistence type="inferred from homology"/>
<dbReference type="UniPathway" id="UPA00223">
    <property type="reaction ID" value="UER00997"/>
</dbReference>
<evidence type="ECO:0000256" key="1">
    <source>
        <dbReference type="ARBA" id="ARBA00001946"/>
    </source>
</evidence>
<dbReference type="AlphaFoldDB" id="A0A7V2ZKI4"/>
<comment type="similarity">
    <text evidence="5">Belongs to the alpha-ketoglutarate dehydrogenase family.</text>
</comment>
<dbReference type="EMBL" id="DSUJ01000008">
    <property type="protein sequence ID" value="HFI91632.1"/>
    <property type="molecule type" value="Genomic_DNA"/>
</dbReference>
<dbReference type="PANTHER" id="PTHR23152">
    <property type="entry name" value="2-OXOGLUTARATE DEHYDROGENASE"/>
    <property type="match status" value="1"/>
</dbReference>
<dbReference type="Gene3D" id="3.40.50.11610">
    <property type="entry name" value="Multifunctional 2-oxoglutarate metabolism enzyme, C-terminal domain"/>
    <property type="match status" value="1"/>
</dbReference>
<dbReference type="SMART" id="SM00861">
    <property type="entry name" value="Transket_pyr"/>
    <property type="match status" value="1"/>
</dbReference>